<dbReference type="EMBL" id="JH636049">
    <property type="protein sequence ID" value="EID54898.1"/>
    <property type="molecule type" value="Genomic_DNA"/>
</dbReference>
<dbReference type="InterPro" id="IPR010985">
    <property type="entry name" value="Ribbon_hlx_hlx"/>
</dbReference>
<proteinExistence type="predicted"/>
<evidence type="ECO:0008006" key="3">
    <source>
        <dbReference type="Google" id="ProtNLM"/>
    </source>
</evidence>
<dbReference type="HOGENOM" id="CLU_176903_0_0_11"/>
<dbReference type="GO" id="GO:0006355">
    <property type="term" value="P:regulation of DNA-templated transcription"/>
    <property type="evidence" value="ECO:0007669"/>
    <property type="project" value="InterPro"/>
</dbReference>
<reference evidence="1 2" key="1">
    <citation type="submission" date="2012-01" db="EMBL/GenBank/DDBJ databases">
        <title>Improved High-Quality Draft sequence of Saccharomonospora xinjiangensis XJ-54.</title>
        <authorList>
            <consortium name="US DOE Joint Genome Institute"/>
            <person name="Lucas S."/>
            <person name="Han J."/>
            <person name="Lapidus A."/>
            <person name="Cheng J.-F."/>
            <person name="Goodwin L."/>
            <person name="Pitluck S."/>
            <person name="Peters L."/>
            <person name="Mikhailova N."/>
            <person name="Teshima H."/>
            <person name="Detter J.C."/>
            <person name="Han C."/>
            <person name="Tapia R."/>
            <person name="Land M."/>
            <person name="Hauser L."/>
            <person name="Kyrpides N."/>
            <person name="Ivanova N."/>
            <person name="Pagani I."/>
            <person name="Brambilla E.-M."/>
            <person name="Klenk H.-P."/>
            <person name="Woyke T."/>
        </authorList>
    </citation>
    <scope>NUCLEOTIDE SEQUENCE [LARGE SCALE GENOMIC DNA]</scope>
    <source>
        <strain evidence="1 2">XJ-54</strain>
    </source>
</reference>
<sequence>MGDTLQIRNVPPELHAAVARHAREHGMTISQYLLRRISQLEGKPVIRDTLDDHWRRTSAYERIAPGTAAELLSEDRDR</sequence>
<keyword evidence="2" id="KW-1185">Reference proteome</keyword>
<dbReference type="SUPFAM" id="SSF47598">
    <property type="entry name" value="Ribbon-helix-helix"/>
    <property type="match status" value="1"/>
</dbReference>
<dbReference type="Proteomes" id="UP000004691">
    <property type="component" value="Unassembled WGS sequence"/>
</dbReference>
<organism evidence="1 2">
    <name type="scientific">Saccharomonospora xinjiangensis XJ-54</name>
    <dbReference type="NCBI Taxonomy" id="882086"/>
    <lineage>
        <taxon>Bacteria</taxon>
        <taxon>Bacillati</taxon>
        <taxon>Actinomycetota</taxon>
        <taxon>Actinomycetes</taxon>
        <taxon>Pseudonocardiales</taxon>
        <taxon>Pseudonocardiaceae</taxon>
        <taxon>Saccharomonospora</taxon>
    </lineage>
</organism>
<dbReference type="AlphaFoldDB" id="I0V445"/>
<accession>I0V445</accession>
<dbReference type="STRING" id="882086.SacxiDRAFT_2678"/>
<gene>
    <name evidence="1" type="ORF">SacxiDRAFT_2678</name>
</gene>
<name>I0V445_9PSEU</name>
<evidence type="ECO:0000313" key="1">
    <source>
        <dbReference type="EMBL" id="EID54898.1"/>
    </source>
</evidence>
<evidence type="ECO:0000313" key="2">
    <source>
        <dbReference type="Proteomes" id="UP000004691"/>
    </source>
</evidence>
<protein>
    <recommendedName>
        <fullName evidence="3">Antitoxin</fullName>
    </recommendedName>
</protein>